<evidence type="ECO:0000256" key="4">
    <source>
        <dbReference type="PROSITE-ProRule" id="PRU00339"/>
    </source>
</evidence>
<dbReference type="PROSITE" id="PS50005">
    <property type="entry name" value="TPR"/>
    <property type="match status" value="2"/>
</dbReference>
<evidence type="ECO:0000256" key="1">
    <source>
        <dbReference type="ARBA" id="ARBA00022737"/>
    </source>
</evidence>
<dbReference type="Proteomes" id="UP000807825">
    <property type="component" value="Unassembled WGS sequence"/>
</dbReference>
<name>A0A9D6UY20_9BACT</name>
<keyword evidence="3" id="KW-0793">Thylakoid</keyword>
<dbReference type="Pfam" id="PF13432">
    <property type="entry name" value="TPR_16"/>
    <property type="match status" value="1"/>
</dbReference>
<proteinExistence type="predicted"/>
<dbReference type="SUPFAM" id="SSF48452">
    <property type="entry name" value="TPR-like"/>
    <property type="match status" value="1"/>
</dbReference>
<feature type="repeat" description="TPR" evidence="4">
    <location>
        <begin position="105"/>
        <end position="138"/>
    </location>
</feature>
<dbReference type="EMBL" id="JACRDE010000099">
    <property type="protein sequence ID" value="MBI5248511.1"/>
    <property type="molecule type" value="Genomic_DNA"/>
</dbReference>
<organism evidence="5 6">
    <name type="scientific">Desulfomonile tiedjei</name>
    <dbReference type="NCBI Taxonomy" id="2358"/>
    <lineage>
        <taxon>Bacteria</taxon>
        <taxon>Pseudomonadati</taxon>
        <taxon>Thermodesulfobacteriota</taxon>
        <taxon>Desulfomonilia</taxon>
        <taxon>Desulfomonilales</taxon>
        <taxon>Desulfomonilaceae</taxon>
        <taxon>Desulfomonile</taxon>
    </lineage>
</organism>
<evidence type="ECO:0000256" key="3">
    <source>
        <dbReference type="ARBA" id="ARBA00023078"/>
    </source>
</evidence>
<evidence type="ECO:0000313" key="5">
    <source>
        <dbReference type="EMBL" id="MBI5248511.1"/>
    </source>
</evidence>
<accession>A0A9D6UY20</accession>
<dbReference type="InterPro" id="IPR019734">
    <property type="entry name" value="TPR_rpt"/>
</dbReference>
<dbReference type="InterPro" id="IPR051685">
    <property type="entry name" value="Ycf3/AcsC/BcsC/TPR_MFPF"/>
</dbReference>
<comment type="caution">
    <text evidence="5">The sequence shown here is derived from an EMBL/GenBank/DDBJ whole genome shotgun (WGS) entry which is preliminary data.</text>
</comment>
<sequence>MSKSRTLFSWLALFGAGFLAGVVFSAWKLDTATAPGTKQLAGPAETQNPQMDLKTRIAGLEKMLAARPNDADVLIQLGNDYFDSGSHDKALEYYQKALEVDPRNPDVITDMGISYRKLGKSQESADAFRRALSVDPNHPMALFNLGIVLRDDLKDPEGALKAWETFLANAGDSPHAVMVRPWVNLLKEKEHPLGRK</sequence>
<dbReference type="AlphaFoldDB" id="A0A9D6UY20"/>
<dbReference type="Gene3D" id="1.25.40.10">
    <property type="entry name" value="Tetratricopeptide repeat domain"/>
    <property type="match status" value="1"/>
</dbReference>
<feature type="repeat" description="TPR" evidence="4">
    <location>
        <begin position="71"/>
        <end position="104"/>
    </location>
</feature>
<dbReference type="PROSITE" id="PS50293">
    <property type="entry name" value="TPR_REGION"/>
    <property type="match status" value="2"/>
</dbReference>
<dbReference type="PANTHER" id="PTHR44943:SF9">
    <property type="entry name" value="TPR-REPEAT-CONTAINING PROTEIN"/>
    <property type="match status" value="1"/>
</dbReference>
<dbReference type="InterPro" id="IPR011990">
    <property type="entry name" value="TPR-like_helical_dom_sf"/>
</dbReference>
<dbReference type="SMART" id="SM00028">
    <property type="entry name" value="TPR"/>
    <property type="match status" value="3"/>
</dbReference>
<protein>
    <submittedName>
        <fullName evidence="5">Tetratricopeptide repeat protein</fullName>
    </submittedName>
</protein>
<gene>
    <name evidence="5" type="ORF">HY912_03355</name>
</gene>
<keyword evidence="1" id="KW-0677">Repeat</keyword>
<dbReference type="PANTHER" id="PTHR44943">
    <property type="entry name" value="CELLULOSE SYNTHASE OPERON PROTEIN C"/>
    <property type="match status" value="1"/>
</dbReference>
<reference evidence="5" key="1">
    <citation type="submission" date="2020-07" db="EMBL/GenBank/DDBJ databases">
        <title>Huge and variable diversity of episymbiotic CPR bacteria and DPANN archaea in groundwater ecosystems.</title>
        <authorList>
            <person name="He C.Y."/>
            <person name="Keren R."/>
            <person name="Whittaker M."/>
            <person name="Farag I.F."/>
            <person name="Doudna J."/>
            <person name="Cate J.H.D."/>
            <person name="Banfield J.F."/>
        </authorList>
    </citation>
    <scope>NUCLEOTIDE SEQUENCE</scope>
    <source>
        <strain evidence="5">NC_groundwater_1664_Pr3_B-0.1um_52_9</strain>
    </source>
</reference>
<keyword evidence="2 4" id="KW-0802">TPR repeat</keyword>
<dbReference type="Pfam" id="PF00515">
    <property type="entry name" value="TPR_1"/>
    <property type="match status" value="1"/>
</dbReference>
<evidence type="ECO:0000256" key="2">
    <source>
        <dbReference type="ARBA" id="ARBA00022803"/>
    </source>
</evidence>
<evidence type="ECO:0000313" key="6">
    <source>
        <dbReference type="Proteomes" id="UP000807825"/>
    </source>
</evidence>